<dbReference type="GO" id="GO:0005524">
    <property type="term" value="F:ATP binding"/>
    <property type="evidence" value="ECO:0007669"/>
    <property type="project" value="UniProtKB-KW"/>
</dbReference>
<dbReference type="SMART" id="SM00382">
    <property type="entry name" value="AAA"/>
    <property type="match status" value="2"/>
</dbReference>
<dbReference type="PROSITE" id="PS00211">
    <property type="entry name" value="ABC_TRANSPORTER_1"/>
    <property type="match status" value="1"/>
</dbReference>
<proteinExistence type="predicted"/>
<evidence type="ECO:0000256" key="2">
    <source>
        <dbReference type="ARBA" id="ARBA00022737"/>
    </source>
</evidence>
<dbReference type="SUPFAM" id="SSF52540">
    <property type="entry name" value="P-loop containing nucleoside triphosphate hydrolases"/>
    <property type="match status" value="2"/>
</dbReference>
<dbReference type="InterPro" id="IPR027417">
    <property type="entry name" value="P-loop_NTPase"/>
</dbReference>
<evidence type="ECO:0000313" key="6">
    <source>
        <dbReference type="EMBL" id="MFD0789653.1"/>
    </source>
</evidence>
<dbReference type="InterPro" id="IPR050107">
    <property type="entry name" value="ABC_carbohydrate_import_ATPase"/>
</dbReference>
<name>A0ABW3AF98_9MICO</name>
<dbReference type="Gene3D" id="3.40.50.300">
    <property type="entry name" value="P-loop containing nucleotide triphosphate hydrolases"/>
    <property type="match status" value="2"/>
</dbReference>
<gene>
    <name evidence="6" type="ORF">ACFQ0P_04530</name>
</gene>
<sequence length="514" mass="54747">MTNLERTPIAPAYAERSAPVVEVVGLVKTYGAIRALKGIHVAFRSGEIHGLVGANGAGKSTLVRILAGLESPDDGEIWAHGEPVSLHSPAAASRLGFAFIHQELNLVRSFTAAQNILLGNNGGGRKIIGNFRRVPGRVTAVAERVGITFPLDRLVGSLTVHEQWLVTIARALMNDSELIVMDEPTGSLDAEESLRLLKVCADLAAQGVAVVFISHRLDEVMSICDQVTVFRDGSVTASLRNEEITRERLVHGIVGHALAPRLPAGTRAAVDGRVALEVAGIHRGRSVNGATLRLHEGELLGIAGLVGAGRTELARVIFGADEPDAGTMSLYGAAYAPRGVSDAKRAGVAYVPEERRSEALFLQLPITSNLHAAAWGARTSKLNPLVSQRKADRDALARCEELGVVMRAGGARQPISALSGGNQQKVIIGRWLATNPRVLVLDEPSRGVDIGARADIYRRIRAIAEQGMSVIVISSEFEELLECDRVAVMSRGRVVGDLTGDEITVADMLGLCYA</sequence>
<dbReference type="Proteomes" id="UP001597055">
    <property type="component" value="Unassembled WGS sequence"/>
</dbReference>
<evidence type="ECO:0000256" key="1">
    <source>
        <dbReference type="ARBA" id="ARBA00022448"/>
    </source>
</evidence>
<feature type="domain" description="ABC transporter" evidence="5">
    <location>
        <begin position="270"/>
        <end position="514"/>
    </location>
</feature>
<evidence type="ECO:0000259" key="5">
    <source>
        <dbReference type="PROSITE" id="PS50893"/>
    </source>
</evidence>
<dbReference type="InterPro" id="IPR003593">
    <property type="entry name" value="AAA+_ATPase"/>
</dbReference>
<dbReference type="InterPro" id="IPR017871">
    <property type="entry name" value="ABC_transporter-like_CS"/>
</dbReference>
<keyword evidence="3" id="KW-0547">Nucleotide-binding</keyword>
<comment type="caution">
    <text evidence="6">The sequence shown here is derived from an EMBL/GenBank/DDBJ whole genome shotgun (WGS) entry which is preliminary data.</text>
</comment>
<evidence type="ECO:0000256" key="4">
    <source>
        <dbReference type="ARBA" id="ARBA00022840"/>
    </source>
</evidence>
<feature type="domain" description="ABC transporter" evidence="5">
    <location>
        <begin position="21"/>
        <end position="257"/>
    </location>
</feature>
<protein>
    <submittedName>
        <fullName evidence="6">Sugar ABC transporter ATP-binding protein</fullName>
    </submittedName>
</protein>
<dbReference type="EMBL" id="JBHTII010000001">
    <property type="protein sequence ID" value="MFD0789653.1"/>
    <property type="molecule type" value="Genomic_DNA"/>
</dbReference>
<evidence type="ECO:0000256" key="3">
    <source>
        <dbReference type="ARBA" id="ARBA00022741"/>
    </source>
</evidence>
<keyword evidence="2" id="KW-0677">Repeat</keyword>
<keyword evidence="1" id="KW-0813">Transport</keyword>
<accession>A0ABW3AF98</accession>
<dbReference type="InterPro" id="IPR003439">
    <property type="entry name" value="ABC_transporter-like_ATP-bd"/>
</dbReference>
<dbReference type="PROSITE" id="PS50893">
    <property type="entry name" value="ABC_TRANSPORTER_2"/>
    <property type="match status" value="2"/>
</dbReference>
<dbReference type="PANTHER" id="PTHR43790:SF9">
    <property type="entry name" value="GALACTOFURANOSE TRANSPORTER ATP-BINDING PROTEIN YTFR"/>
    <property type="match status" value="1"/>
</dbReference>
<evidence type="ECO:0000313" key="7">
    <source>
        <dbReference type="Proteomes" id="UP001597055"/>
    </source>
</evidence>
<dbReference type="Pfam" id="PF00005">
    <property type="entry name" value="ABC_tran"/>
    <property type="match status" value="2"/>
</dbReference>
<keyword evidence="7" id="KW-1185">Reference proteome</keyword>
<keyword evidence="4 6" id="KW-0067">ATP-binding</keyword>
<dbReference type="CDD" id="cd03215">
    <property type="entry name" value="ABC_Carb_Monos_II"/>
    <property type="match status" value="1"/>
</dbReference>
<organism evidence="6 7">
    <name type="scientific">Microbacterium insulae</name>
    <dbReference type="NCBI Taxonomy" id="483014"/>
    <lineage>
        <taxon>Bacteria</taxon>
        <taxon>Bacillati</taxon>
        <taxon>Actinomycetota</taxon>
        <taxon>Actinomycetes</taxon>
        <taxon>Micrococcales</taxon>
        <taxon>Microbacteriaceae</taxon>
        <taxon>Microbacterium</taxon>
    </lineage>
</organism>
<dbReference type="PANTHER" id="PTHR43790">
    <property type="entry name" value="CARBOHYDRATE TRANSPORT ATP-BINDING PROTEIN MG119-RELATED"/>
    <property type="match status" value="1"/>
</dbReference>
<dbReference type="RefSeq" id="WP_204980802.1">
    <property type="nucleotide sequence ID" value="NZ_JBHTII010000001.1"/>
</dbReference>
<reference evidence="7" key="1">
    <citation type="journal article" date="2019" name="Int. J. Syst. Evol. Microbiol.">
        <title>The Global Catalogue of Microorganisms (GCM) 10K type strain sequencing project: providing services to taxonomists for standard genome sequencing and annotation.</title>
        <authorList>
            <consortium name="The Broad Institute Genomics Platform"/>
            <consortium name="The Broad Institute Genome Sequencing Center for Infectious Disease"/>
            <person name="Wu L."/>
            <person name="Ma J."/>
        </authorList>
    </citation>
    <scope>NUCLEOTIDE SEQUENCE [LARGE SCALE GENOMIC DNA]</scope>
    <source>
        <strain evidence="7">CCUG 54523</strain>
    </source>
</reference>
<dbReference type="CDD" id="cd03216">
    <property type="entry name" value="ABC_Carb_Monos_I"/>
    <property type="match status" value="1"/>
</dbReference>